<keyword evidence="2" id="KW-0808">Transferase</keyword>
<dbReference type="InterPro" id="IPR044824">
    <property type="entry name" value="MAIN-like"/>
</dbReference>
<dbReference type="PANTHER" id="PTHR46033:SF1">
    <property type="entry name" value="PROTEIN MAIN-LIKE 2"/>
    <property type="match status" value="1"/>
</dbReference>
<dbReference type="PANTHER" id="PTHR46033">
    <property type="entry name" value="PROTEIN MAIN-LIKE 2"/>
    <property type="match status" value="1"/>
</dbReference>
<comment type="caution">
    <text evidence="2">The sequence shown here is derived from an EMBL/GenBank/DDBJ whole genome shotgun (WGS) entry which is preliminary data.</text>
</comment>
<dbReference type="AlphaFoldDB" id="A0A2P5D2K7"/>
<protein>
    <submittedName>
        <fullName evidence="2">Aminotransferase-like mobile domain containing protein</fullName>
    </submittedName>
</protein>
<dbReference type="Pfam" id="PF10536">
    <property type="entry name" value="PMD"/>
    <property type="match status" value="1"/>
</dbReference>
<proteinExistence type="predicted"/>
<gene>
    <name evidence="2" type="ORF">TorRG33x02_264360</name>
</gene>
<evidence type="ECO:0000313" key="3">
    <source>
        <dbReference type="Proteomes" id="UP000237000"/>
    </source>
</evidence>
<keyword evidence="2" id="KW-0032">Aminotransferase</keyword>
<dbReference type="InParanoid" id="A0A2P5D2K7"/>
<dbReference type="InterPro" id="IPR019557">
    <property type="entry name" value="AminoTfrase-like_pln_mobile"/>
</dbReference>
<evidence type="ECO:0000259" key="1">
    <source>
        <dbReference type="Pfam" id="PF10536"/>
    </source>
</evidence>
<accession>A0A2P5D2K7</accession>
<dbReference type="OrthoDB" id="1750608at2759"/>
<sequence>MEQHLGPEANRLGLLIWGSKSSKQNRLTSLRGHYQNLLENSNDETVIRHTKAYLLYIIRCIIVNNSSQNRISPMYLPLLNLEDVNKYAWGCATFANLIHSLDKNITTMNGFTHILTVKLIPFNTYFIFVYSSL</sequence>
<name>A0A2P5D2K7_TREOI</name>
<feature type="domain" description="Aminotransferase-like plant mobile" evidence="1">
    <location>
        <begin position="31"/>
        <end position="104"/>
    </location>
</feature>
<organism evidence="2 3">
    <name type="scientific">Trema orientale</name>
    <name type="common">Charcoal tree</name>
    <name type="synonym">Celtis orientalis</name>
    <dbReference type="NCBI Taxonomy" id="63057"/>
    <lineage>
        <taxon>Eukaryota</taxon>
        <taxon>Viridiplantae</taxon>
        <taxon>Streptophyta</taxon>
        <taxon>Embryophyta</taxon>
        <taxon>Tracheophyta</taxon>
        <taxon>Spermatophyta</taxon>
        <taxon>Magnoliopsida</taxon>
        <taxon>eudicotyledons</taxon>
        <taxon>Gunneridae</taxon>
        <taxon>Pentapetalae</taxon>
        <taxon>rosids</taxon>
        <taxon>fabids</taxon>
        <taxon>Rosales</taxon>
        <taxon>Cannabaceae</taxon>
        <taxon>Trema</taxon>
    </lineage>
</organism>
<keyword evidence="3" id="KW-1185">Reference proteome</keyword>
<dbReference type="GO" id="GO:0010073">
    <property type="term" value="P:meristem maintenance"/>
    <property type="evidence" value="ECO:0007669"/>
    <property type="project" value="InterPro"/>
</dbReference>
<evidence type="ECO:0000313" key="2">
    <source>
        <dbReference type="EMBL" id="PON67529.1"/>
    </source>
</evidence>
<dbReference type="EMBL" id="JXTC01000303">
    <property type="protein sequence ID" value="PON67529.1"/>
    <property type="molecule type" value="Genomic_DNA"/>
</dbReference>
<dbReference type="GO" id="GO:0008483">
    <property type="term" value="F:transaminase activity"/>
    <property type="evidence" value="ECO:0007669"/>
    <property type="project" value="UniProtKB-KW"/>
</dbReference>
<dbReference type="Proteomes" id="UP000237000">
    <property type="component" value="Unassembled WGS sequence"/>
</dbReference>
<reference evidence="3" key="1">
    <citation type="submission" date="2016-06" db="EMBL/GenBank/DDBJ databases">
        <title>Parallel loss of symbiosis genes in relatives of nitrogen-fixing non-legume Parasponia.</title>
        <authorList>
            <person name="Van Velzen R."/>
            <person name="Holmer R."/>
            <person name="Bu F."/>
            <person name="Rutten L."/>
            <person name="Van Zeijl A."/>
            <person name="Liu W."/>
            <person name="Santuari L."/>
            <person name="Cao Q."/>
            <person name="Sharma T."/>
            <person name="Shen D."/>
            <person name="Roswanjaya Y."/>
            <person name="Wardhani T."/>
            <person name="Kalhor M.S."/>
            <person name="Jansen J."/>
            <person name="Van den Hoogen J."/>
            <person name="Gungor B."/>
            <person name="Hartog M."/>
            <person name="Hontelez J."/>
            <person name="Verver J."/>
            <person name="Yang W.-C."/>
            <person name="Schijlen E."/>
            <person name="Repin R."/>
            <person name="Schilthuizen M."/>
            <person name="Schranz E."/>
            <person name="Heidstra R."/>
            <person name="Miyata K."/>
            <person name="Fedorova E."/>
            <person name="Kohlen W."/>
            <person name="Bisseling T."/>
            <person name="Smit S."/>
            <person name="Geurts R."/>
        </authorList>
    </citation>
    <scope>NUCLEOTIDE SEQUENCE [LARGE SCALE GENOMIC DNA]</scope>
    <source>
        <strain evidence="3">cv. RG33-2</strain>
    </source>
</reference>